<reference evidence="2" key="1">
    <citation type="submission" date="2019-11" db="EMBL/GenBank/DDBJ databases">
        <title>Bipolaris sorokiniana Genome sequencing.</title>
        <authorList>
            <person name="Wang H."/>
        </authorList>
    </citation>
    <scope>NUCLEOTIDE SEQUENCE</scope>
</reference>
<feature type="region of interest" description="Disordered" evidence="1">
    <location>
        <begin position="1"/>
        <end position="47"/>
    </location>
</feature>
<evidence type="ECO:0000313" key="3">
    <source>
        <dbReference type="Proteomes" id="UP000624244"/>
    </source>
</evidence>
<dbReference type="AlphaFoldDB" id="A0A8H5ZIY0"/>
<protein>
    <submittedName>
        <fullName evidence="2">Uncharacterized protein</fullName>
    </submittedName>
</protein>
<sequence length="150" mass="17317">MINPPKPSSSKEPPRKSVRLQNQTVSEKKAKTSSPREEEEDEDKKNSVPVLTIRDLYRYTSATPEPPRVKLSRLISSSISQLTKVKDQLNLNLDYFPTERHQMAIVYSHTSGNTKGYLKPKYLLKTEGYQFKNAEEIIKLLRLYFVTSNK</sequence>
<dbReference type="EMBL" id="WNKQ01000009">
    <property type="protein sequence ID" value="KAF5849094.1"/>
    <property type="molecule type" value="Genomic_DNA"/>
</dbReference>
<comment type="caution">
    <text evidence="2">The sequence shown here is derived from an EMBL/GenBank/DDBJ whole genome shotgun (WGS) entry which is preliminary data.</text>
</comment>
<name>A0A8H5ZIY0_COCSA</name>
<dbReference type="Proteomes" id="UP000624244">
    <property type="component" value="Unassembled WGS sequence"/>
</dbReference>
<accession>A0A8H5ZIY0</accession>
<evidence type="ECO:0000313" key="2">
    <source>
        <dbReference type="EMBL" id="KAF5849094.1"/>
    </source>
</evidence>
<organism evidence="2 3">
    <name type="scientific">Cochliobolus sativus</name>
    <name type="common">Common root rot and spot blotch fungus</name>
    <name type="synonym">Bipolaris sorokiniana</name>
    <dbReference type="NCBI Taxonomy" id="45130"/>
    <lineage>
        <taxon>Eukaryota</taxon>
        <taxon>Fungi</taxon>
        <taxon>Dikarya</taxon>
        <taxon>Ascomycota</taxon>
        <taxon>Pezizomycotina</taxon>
        <taxon>Dothideomycetes</taxon>
        <taxon>Pleosporomycetidae</taxon>
        <taxon>Pleosporales</taxon>
        <taxon>Pleosporineae</taxon>
        <taxon>Pleosporaceae</taxon>
        <taxon>Bipolaris</taxon>
    </lineage>
</organism>
<evidence type="ECO:0000256" key="1">
    <source>
        <dbReference type="SAM" id="MobiDB-lite"/>
    </source>
</evidence>
<proteinExistence type="predicted"/>
<gene>
    <name evidence="2" type="ORF">GGP41_005965</name>
</gene>
<feature type="compositionally biased region" description="Basic and acidic residues" evidence="1">
    <location>
        <begin position="26"/>
        <end position="36"/>
    </location>
</feature>